<dbReference type="OrthoDB" id="10049614at2759"/>
<reference evidence="1" key="1">
    <citation type="submission" date="2020-08" db="EMBL/GenBank/DDBJ databases">
        <title>Multicomponent nature underlies the extraordinary mechanical properties of spider dragline silk.</title>
        <authorList>
            <person name="Kono N."/>
            <person name="Nakamura H."/>
            <person name="Mori M."/>
            <person name="Yoshida Y."/>
            <person name="Ohtoshi R."/>
            <person name="Malay A.D."/>
            <person name="Moran D.A.P."/>
            <person name="Tomita M."/>
            <person name="Numata K."/>
            <person name="Arakawa K."/>
        </authorList>
    </citation>
    <scope>NUCLEOTIDE SEQUENCE</scope>
</reference>
<gene>
    <name evidence="1" type="ORF">TNIN_282231</name>
</gene>
<accession>A0A8X6IW86</accession>
<sequence length="102" mass="11079">MLDKTADRGVHWGDHTKISTILSISPCKTDFQAVNSPPYINENFQPLSERTNLSSAAEPSDLSTSNVSSLDYLSLIVQNINPNTNSLLSAITMDADVPNLES</sequence>
<keyword evidence="2" id="KW-1185">Reference proteome</keyword>
<dbReference type="EMBL" id="BMAV01027788">
    <property type="protein sequence ID" value="GFS62283.1"/>
    <property type="molecule type" value="Genomic_DNA"/>
</dbReference>
<evidence type="ECO:0000313" key="2">
    <source>
        <dbReference type="Proteomes" id="UP000886998"/>
    </source>
</evidence>
<comment type="caution">
    <text evidence="1">The sequence shown here is derived from an EMBL/GenBank/DDBJ whole genome shotgun (WGS) entry which is preliminary data.</text>
</comment>
<evidence type="ECO:0000313" key="1">
    <source>
        <dbReference type="EMBL" id="GFS62283.1"/>
    </source>
</evidence>
<dbReference type="Proteomes" id="UP000886998">
    <property type="component" value="Unassembled WGS sequence"/>
</dbReference>
<proteinExistence type="predicted"/>
<dbReference type="AlphaFoldDB" id="A0A8X6IW86"/>
<organism evidence="1 2">
    <name type="scientific">Trichonephila inaurata madagascariensis</name>
    <dbReference type="NCBI Taxonomy" id="2747483"/>
    <lineage>
        <taxon>Eukaryota</taxon>
        <taxon>Metazoa</taxon>
        <taxon>Ecdysozoa</taxon>
        <taxon>Arthropoda</taxon>
        <taxon>Chelicerata</taxon>
        <taxon>Arachnida</taxon>
        <taxon>Araneae</taxon>
        <taxon>Araneomorphae</taxon>
        <taxon>Entelegynae</taxon>
        <taxon>Araneoidea</taxon>
        <taxon>Nephilidae</taxon>
        <taxon>Trichonephila</taxon>
        <taxon>Trichonephila inaurata</taxon>
    </lineage>
</organism>
<name>A0A8X6IW86_9ARAC</name>
<protein>
    <submittedName>
        <fullName evidence="1">Uncharacterized protein</fullName>
    </submittedName>
</protein>